<name>A0A0E0E1J5_9ORYZ</name>
<dbReference type="HOGENOM" id="CLU_3369276_0_0_1"/>
<dbReference type="AlphaFoldDB" id="A0A0E0E1J5"/>
<evidence type="ECO:0000313" key="2">
    <source>
        <dbReference type="Proteomes" id="UP000008021"/>
    </source>
</evidence>
<dbReference type="Gramene" id="OMERI06G15210.1">
    <property type="protein sequence ID" value="OMERI06G15210.1"/>
    <property type="gene ID" value="OMERI06G15210"/>
</dbReference>
<reference evidence="1" key="2">
    <citation type="submission" date="2018-05" db="EMBL/GenBank/DDBJ databases">
        <title>OmerRS3 (Oryza meridionalis Reference Sequence Version 3).</title>
        <authorList>
            <person name="Zhang J."/>
            <person name="Kudrna D."/>
            <person name="Lee S."/>
            <person name="Talag J."/>
            <person name="Welchert J."/>
            <person name="Wing R.A."/>
        </authorList>
    </citation>
    <scope>NUCLEOTIDE SEQUENCE [LARGE SCALE GENOMIC DNA]</scope>
    <source>
        <strain evidence="1">cv. OR44</strain>
    </source>
</reference>
<dbReference type="EnsemblPlants" id="OMERI06G15210.1">
    <property type="protein sequence ID" value="OMERI06G15210.1"/>
    <property type="gene ID" value="OMERI06G15210"/>
</dbReference>
<evidence type="ECO:0000313" key="1">
    <source>
        <dbReference type="EnsemblPlants" id="OMERI06G15210.1"/>
    </source>
</evidence>
<sequence>MPWYKLMKQEEEAKAETMAGKIMEAVQQMSRTGVG</sequence>
<dbReference type="Proteomes" id="UP000008021">
    <property type="component" value="Chromosome 6"/>
</dbReference>
<keyword evidence="2" id="KW-1185">Reference proteome</keyword>
<proteinExistence type="predicted"/>
<protein>
    <submittedName>
        <fullName evidence="1">Uncharacterized protein</fullName>
    </submittedName>
</protein>
<reference evidence="1" key="1">
    <citation type="submission" date="2015-04" db="UniProtKB">
        <authorList>
            <consortium name="EnsemblPlants"/>
        </authorList>
    </citation>
    <scope>IDENTIFICATION</scope>
</reference>
<organism evidence="1">
    <name type="scientific">Oryza meridionalis</name>
    <dbReference type="NCBI Taxonomy" id="40149"/>
    <lineage>
        <taxon>Eukaryota</taxon>
        <taxon>Viridiplantae</taxon>
        <taxon>Streptophyta</taxon>
        <taxon>Embryophyta</taxon>
        <taxon>Tracheophyta</taxon>
        <taxon>Spermatophyta</taxon>
        <taxon>Magnoliopsida</taxon>
        <taxon>Liliopsida</taxon>
        <taxon>Poales</taxon>
        <taxon>Poaceae</taxon>
        <taxon>BOP clade</taxon>
        <taxon>Oryzoideae</taxon>
        <taxon>Oryzeae</taxon>
        <taxon>Oryzinae</taxon>
        <taxon>Oryza</taxon>
    </lineage>
</organism>
<accession>A0A0E0E1J5</accession>